<evidence type="ECO:0000313" key="2">
    <source>
        <dbReference type="EMBL" id="PWV79135.1"/>
    </source>
</evidence>
<dbReference type="AlphaFoldDB" id="A0A317NVR8"/>
<dbReference type="InterPro" id="IPR029058">
    <property type="entry name" value="AB_hydrolase_fold"/>
</dbReference>
<comment type="caution">
    <text evidence="2">The sequence shown here is derived from an EMBL/GenBank/DDBJ whole genome shotgun (WGS) entry which is preliminary data.</text>
</comment>
<sequence>MSQHLTVPQVESWKPAAFGAQAAEFTRQAAELRNAIDTQYRAVDGSRETFRRKTGDAMRARFDQVRTKALLIADALDRGKDAATSAQWTVGSAQGFLAAKKADAVAKSFEVRDDGTCVITETAKQRLYSSIASQSTDPTVVAEKYTTGMAALQVDANTHTAAVKAALTGAMNADTAAKTAIEAAFENLPTPESFGNATTPAAAAPQPPVNGTAEDNRKWWDSLTTTQKNEILSSSPGSVGNLDGLPAEVRDKANRAMIQPEYDRLVADKARFEDAVVTAGATGDMAGVAEAQTGLDRTNQKIKDLEAVRAAVGDSAAATNPPRYLMALDMQSGRQGRAAVAVGNPDTADHISVTTPGLGSDLDETLLGGGTGNLHGGMIGEAEQLIRTSETQLGNAGRGDENVAAIAWFGYDPPQGGMSLEAVEPDMINVTNEGRAQEAAAPLSSFYDGLDVASEKNDPHITALGHSYGSLATSLALQEQSGVVDDVVFYGSPGLGAEVPGLPGISGAGSPITNLGWNDAVENAGDLGLRNGHVYEMSEDRDPVANLDAFGRSPNSMPWVTHLSTDPITVTDPATGKPMTFSGATGHSEYGRTDGTTGQLHRSGYNLAAIVAGLPENATDPKTVR</sequence>
<dbReference type="InterPro" id="IPR010427">
    <property type="entry name" value="DUF1023"/>
</dbReference>
<dbReference type="GO" id="GO:0016787">
    <property type="term" value="F:hydrolase activity"/>
    <property type="evidence" value="ECO:0007669"/>
    <property type="project" value="UniProtKB-KW"/>
</dbReference>
<dbReference type="Pfam" id="PF06259">
    <property type="entry name" value="Abhydrolase_8"/>
    <property type="match status" value="1"/>
</dbReference>
<evidence type="ECO:0000259" key="1">
    <source>
        <dbReference type="Pfam" id="PF06259"/>
    </source>
</evidence>
<dbReference type="SUPFAM" id="SSF53474">
    <property type="entry name" value="alpha/beta-Hydrolases"/>
    <property type="match status" value="1"/>
</dbReference>
<proteinExistence type="predicted"/>
<dbReference type="Proteomes" id="UP000246410">
    <property type="component" value="Unassembled WGS sequence"/>
</dbReference>
<evidence type="ECO:0000313" key="3">
    <source>
        <dbReference type="Proteomes" id="UP000246410"/>
    </source>
</evidence>
<name>A0A317NVR8_9NOCA</name>
<keyword evidence="2" id="KW-0378">Hydrolase</keyword>
<reference evidence="2 3" key="1">
    <citation type="submission" date="2018-05" db="EMBL/GenBank/DDBJ databases">
        <title>Genomic Encyclopedia of Type Strains, Phase IV (KMG-IV): sequencing the most valuable type-strain genomes for metagenomic binning, comparative biology and taxonomic classification.</title>
        <authorList>
            <person name="Goeker M."/>
        </authorList>
    </citation>
    <scope>NUCLEOTIDE SEQUENCE [LARGE SCALE GENOMIC DNA]</scope>
    <source>
        <strain evidence="2 3">DSM 44717</strain>
    </source>
</reference>
<dbReference type="RefSeq" id="WP_167456159.1">
    <property type="nucleotide sequence ID" value="NZ_QGTL01000002.1"/>
</dbReference>
<organism evidence="2 3">
    <name type="scientific">Nocardia neocaledoniensis</name>
    <dbReference type="NCBI Taxonomy" id="236511"/>
    <lineage>
        <taxon>Bacteria</taxon>
        <taxon>Bacillati</taxon>
        <taxon>Actinomycetota</taxon>
        <taxon>Actinomycetes</taxon>
        <taxon>Mycobacteriales</taxon>
        <taxon>Nocardiaceae</taxon>
        <taxon>Nocardia</taxon>
    </lineage>
</organism>
<accession>A0A317NVR8</accession>
<gene>
    <name evidence="2" type="ORF">DFR69_102195</name>
</gene>
<feature type="domain" description="DUF1023" evidence="1">
    <location>
        <begin position="334"/>
        <end position="500"/>
    </location>
</feature>
<dbReference type="EMBL" id="QGTL01000002">
    <property type="protein sequence ID" value="PWV79135.1"/>
    <property type="molecule type" value="Genomic_DNA"/>
</dbReference>
<protein>
    <submittedName>
        <fullName evidence="2">Alpha/beta hydrolase family protein</fullName>
    </submittedName>
</protein>
<keyword evidence="3" id="KW-1185">Reference proteome</keyword>